<evidence type="ECO:0000313" key="4">
    <source>
        <dbReference type="Proteomes" id="UP000583127"/>
    </source>
</evidence>
<organism evidence="3 4">
    <name type="scientific">Paraburkholderia antibiotica</name>
    <dbReference type="NCBI Taxonomy" id="2728839"/>
    <lineage>
        <taxon>Bacteria</taxon>
        <taxon>Pseudomonadati</taxon>
        <taxon>Pseudomonadota</taxon>
        <taxon>Betaproteobacteria</taxon>
        <taxon>Burkholderiales</taxon>
        <taxon>Burkholderiaceae</taxon>
        <taxon>Paraburkholderia</taxon>
    </lineage>
</organism>
<dbReference type="PANTHER" id="PTHR46018:SF2">
    <property type="entry name" value="ZINC PHOSPHODIESTERASE ELAC PROTEIN 1"/>
    <property type="match status" value="1"/>
</dbReference>
<dbReference type="PANTHER" id="PTHR46018">
    <property type="entry name" value="ZINC PHOSPHODIESTERASE ELAC PROTEIN 1"/>
    <property type="match status" value="1"/>
</dbReference>
<keyword evidence="4" id="KW-1185">Reference proteome</keyword>
<accession>A0A7X9XA33</accession>
<feature type="chain" id="PRO_5030585678" evidence="2">
    <location>
        <begin position="24"/>
        <end position="326"/>
    </location>
</feature>
<proteinExistence type="predicted"/>
<name>A0A7X9XA33_9BURK</name>
<evidence type="ECO:0000256" key="1">
    <source>
        <dbReference type="ARBA" id="ARBA00022801"/>
    </source>
</evidence>
<dbReference type="EMBL" id="JABBFZ010000016">
    <property type="protein sequence ID" value="NML33859.1"/>
    <property type="molecule type" value="Genomic_DNA"/>
</dbReference>
<comment type="caution">
    <text evidence="3">The sequence shown here is derived from an EMBL/GenBank/DDBJ whole genome shotgun (WGS) entry which is preliminary data.</text>
</comment>
<dbReference type="SUPFAM" id="SSF56281">
    <property type="entry name" value="Metallo-hydrolase/oxidoreductase"/>
    <property type="match status" value="1"/>
</dbReference>
<protein>
    <submittedName>
        <fullName evidence="3">MBL fold metallo-hydrolase</fullName>
    </submittedName>
</protein>
<keyword evidence="1 3" id="KW-0378">Hydrolase</keyword>
<dbReference type="CDD" id="cd07719">
    <property type="entry name" value="arylsulfatase_AtsA-like_MBL-fold"/>
    <property type="match status" value="1"/>
</dbReference>
<keyword evidence="2" id="KW-0732">Signal</keyword>
<evidence type="ECO:0000313" key="3">
    <source>
        <dbReference type="EMBL" id="NML33859.1"/>
    </source>
</evidence>
<dbReference type="InterPro" id="IPR036866">
    <property type="entry name" value="RibonucZ/Hydroxyglut_hydro"/>
</dbReference>
<dbReference type="InterPro" id="IPR044094">
    <property type="entry name" value="AtsA-like_MBL-fold"/>
</dbReference>
<feature type="signal peptide" evidence="2">
    <location>
        <begin position="1"/>
        <end position="23"/>
    </location>
</feature>
<evidence type="ECO:0000256" key="2">
    <source>
        <dbReference type="SAM" id="SignalP"/>
    </source>
</evidence>
<dbReference type="AlphaFoldDB" id="A0A7X9XA33"/>
<gene>
    <name evidence="3" type="ORF">HHL14_23875</name>
</gene>
<reference evidence="3 4" key="1">
    <citation type="submission" date="2020-04" db="EMBL/GenBank/DDBJ databases">
        <title>Paraburkholderia sp. G-4-1-8 isolated from soil.</title>
        <authorList>
            <person name="Dahal R.H."/>
        </authorList>
    </citation>
    <scope>NUCLEOTIDE SEQUENCE [LARGE SCALE GENOMIC DNA]</scope>
    <source>
        <strain evidence="3 4">G-4-1-8</strain>
    </source>
</reference>
<dbReference type="Proteomes" id="UP000583127">
    <property type="component" value="Unassembled WGS sequence"/>
</dbReference>
<dbReference type="Gene3D" id="3.60.15.10">
    <property type="entry name" value="Ribonuclease Z/Hydroxyacylglutathione hydrolase-like"/>
    <property type="match status" value="1"/>
</dbReference>
<sequence length="326" mass="35292">MHKAVKLAAALVLSAAAASSAFGQSIKVTLLGTGTPILNINRFGISMLVEAGGQKLLFDAGRGVAMRLHQAKVPLKDLDAVFISLMNSDHVTGLTDLYASAPLPTDDGRRTQPVVMYGPDGIDNVAAGLQLMLKDNNRLRLLQQETNPGAIRIEAHTTHPGVIYEKDGVTVSAFLIQHGVTQPDYGYRVEYQGHSVVVTDDCTYSENLTQHAKGADLMVQSVAIASKELEKADMDYASHFYSYLANPATTGKIFTESRPKLAVLAHISLYSRHGIPRASMDELRSRIAEHYDGPFVIGDDLMSFVVDASGVHQLPYDANAKFKEPA</sequence>
<dbReference type="GO" id="GO:0042781">
    <property type="term" value="F:3'-tRNA processing endoribonuclease activity"/>
    <property type="evidence" value="ECO:0007669"/>
    <property type="project" value="TreeGrafter"/>
</dbReference>
<dbReference type="Pfam" id="PF23023">
    <property type="entry name" value="Anti-Pycsar_Apyc1"/>
    <property type="match status" value="1"/>
</dbReference>